<dbReference type="OrthoDB" id="3881471at2"/>
<dbReference type="SMART" id="SM00382">
    <property type="entry name" value="AAA"/>
    <property type="match status" value="2"/>
</dbReference>
<organism evidence="3 4">
    <name type="scientific">Streptosporangium subroseum</name>
    <dbReference type="NCBI Taxonomy" id="106412"/>
    <lineage>
        <taxon>Bacteria</taxon>
        <taxon>Bacillati</taxon>
        <taxon>Actinomycetota</taxon>
        <taxon>Actinomycetes</taxon>
        <taxon>Streptosporangiales</taxon>
        <taxon>Streptosporangiaceae</taxon>
        <taxon>Streptosporangium</taxon>
    </lineage>
</organism>
<dbReference type="InterPro" id="IPR003593">
    <property type="entry name" value="AAA+_ATPase"/>
</dbReference>
<dbReference type="Pfam" id="PF01935">
    <property type="entry name" value="DUF87"/>
    <property type="match status" value="1"/>
</dbReference>
<dbReference type="InterPro" id="IPR008571">
    <property type="entry name" value="HerA-like"/>
</dbReference>
<protein>
    <recommendedName>
        <fullName evidence="2">AAA+ ATPase domain-containing protein</fullName>
    </recommendedName>
</protein>
<gene>
    <name evidence="3" type="ORF">SAMN05216276_103060</name>
</gene>
<dbReference type="PANTHER" id="PTHR42957:SF2">
    <property type="entry name" value="HELICASE HERA CENTRAL DOMAIN-CONTAINING PROTEIN"/>
    <property type="match status" value="1"/>
</dbReference>
<dbReference type="InterPro" id="IPR027417">
    <property type="entry name" value="P-loop_NTPase"/>
</dbReference>
<dbReference type="Gene3D" id="3.40.50.300">
    <property type="entry name" value="P-loop containing nucleotide triphosphate hydrolases"/>
    <property type="match status" value="2"/>
</dbReference>
<evidence type="ECO:0000313" key="3">
    <source>
        <dbReference type="EMBL" id="SNT24726.1"/>
    </source>
</evidence>
<keyword evidence="4" id="KW-1185">Reference proteome</keyword>
<feature type="compositionally biased region" description="Polar residues" evidence="1">
    <location>
        <begin position="625"/>
        <end position="635"/>
    </location>
</feature>
<feature type="region of interest" description="Disordered" evidence="1">
    <location>
        <begin position="608"/>
        <end position="687"/>
    </location>
</feature>
<name>A0A239L2D3_9ACTN</name>
<reference evidence="3 4" key="1">
    <citation type="submission" date="2017-06" db="EMBL/GenBank/DDBJ databases">
        <authorList>
            <person name="Kim H.J."/>
            <person name="Triplett B.A."/>
        </authorList>
    </citation>
    <scope>NUCLEOTIDE SEQUENCE [LARGE SCALE GENOMIC DNA]</scope>
    <source>
        <strain evidence="3 4">CGMCC 4.2132</strain>
    </source>
</reference>
<feature type="compositionally biased region" description="Basic and acidic residues" evidence="1">
    <location>
        <begin position="609"/>
        <end position="621"/>
    </location>
</feature>
<proteinExistence type="predicted"/>
<evidence type="ECO:0000313" key="4">
    <source>
        <dbReference type="Proteomes" id="UP000198282"/>
    </source>
</evidence>
<evidence type="ECO:0000259" key="2">
    <source>
        <dbReference type="SMART" id="SM00382"/>
    </source>
</evidence>
<dbReference type="AlphaFoldDB" id="A0A239L2D3"/>
<dbReference type="CDD" id="cd01127">
    <property type="entry name" value="TrwB_TraG_TraD_VirD4"/>
    <property type="match status" value="1"/>
</dbReference>
<feature type="domain" description="AAA+ ATPase" evidence="2">
    <location>
        <begin position="716"/>
        <end position="1061"/>
    </location>
</feature>
<accession>A0A239L2D3</accession>
<dbReference type="Proteomes" id="UP000198282">
    <property type="component" value="Unassembled WGS sequence"/>
</dbReference>
<feature type="domain" description="AAA+ ATPase" evidence="2">
    <location>
        <begin position="56"/>
        <end position="321"/>
    </location>
</feature>
<evidence type="ECO:0000256" key="1">
    <source>
        <dbReference type="SAM" id="MobiDB-lite"/>
    </source>
</evidence>
<dbReference type="EMBL" id="FZOD01000030">
    <property type="protein sequence ID" value="SNT24726.1"/>
    <property type="molecule type" value="Genomic_DNA"/>
</dbReference>
<dbReference type="PANTHER" id="PTHR42957">
    <property type="entry name" value="HELICASE MJ1565-RELATED"/>
    <property type="match status" value="1"/>
</dbReference>
<sequence>MTSPERSALFALRFNYAQVPDDVWRSPQFHVEGLHRHSTHVLLSSLAEAKDSADASPIGVVLQGQRGAGKTHLLGWVREKVQQDDGYFFLVSLLDAKGFWESTVVSMLDSLSRKRSDGKSQLTIFLERLSSLVDVSRMVRRTVVGNSALSKTNLDTFIDALRRFSKPESVGQDTARALVLLASDDLRAQDIGESFLSSAPEEGPGERAQWGIRQVQRTPQEIVRDLSRLLALTGPSIIAVDQIDMLIAQSSMSTAGDAAPDWREMIMIEQVAGGLMSLREVTRRTLTVVSCIPPTWILIEKFATDTVRDRFRQAVQLKTIPDAETGRALIEKRFEARFREIGFEPPYPTWPVKTSAFDRVSGFTPRQLLIKIDEHIQSCLLNDEIKELEHLTSRVVVKPRPVPILHPSPQNLIALDARFAELRDTANVTAALSPSTEDAAMPALLSAGLTVWIAEQGEAGQVFNQDPPPSSKPPLHARLRRSLDETTEDEAHWGFRAIASENATAALNRLRKASMAAGLDAEIPKRRLFLLRNASWGRGPRTLEAVAAFEQAGGRILRVDPEDLRILSALRDLLHEKPPHLQAWLTTRRPTGDVKLLGEALGDVWTVPDEQHGHSVSRRYDQPTLDEQSSPTTPGGQPDRPTPGERSGYTTPGMRPDAVVLPAHVSPGGRPVQATLATQPPSTVTTTSFTTSPVPYIALGKAIDNDASVSVELESLRKHTAIFAGSGSGKTVLIRNLIEKCALQGVSAIVLDPNNDLARLGDPWPEAPEHWAAGDEARAADYLANTDVVVWTPGRSLGRPLSFQPLPDFASVLDDADEFNEAIEVAVASIVPRAKLNANTHKAQLGQAVLRETLKYYARQGRPTSLEGLIDMLSELPDGVSGLANADRLAADLGQILAAAMVNDPMFGGTGVPVDPGLLLTPLEGKRARVSVINLAALQSDVQRQSFVNQLQMALFAWIKKHPAGDRPLGGLFVMDEAQTFAPSGALTACTRSTLALASQARKYGLGLVFATQAPKGLHNQIPGNATTQFFGLLNSPAQIDAARELARGKGSHVTDISKLRSGQFYTAVEGMPFVKVQVPMCLSHHPKDPLTVEEVVKRARNSL</sequence>
<feature type="compositionally biased region" description="Low complexity" evidence="1">
    <location>
        <begin position="678"/>
        <end position="687"/>
    </location>
</feature>
<dbReference type="SUPFAM" id="SSF52540">
    <property type="entry name" value="P-loop containing nucleoside triphosphate hydrolases"/>
    <property type="match status" value="2"/>
</dbReference>
<dbReference type="InterPro" id="IPR002789">
    <property type="entry name" value="HerA_central"/>
</dbReference>